<dbReference type="RefSeq" id="WP_254289254.1">
    <property type="nucleotide sequence ID" value="NZ_JAMLDY010000010.1"/>
</dbReference>
<evidence type="ECO:0000313" key="2">
    <source>
        <dbReference type="EMBL" id="MCP3735242.1"/>
    </source>
</evidence>
<dbReference type="Pfam" id="PF13557">
    <property type="entry name" value="Phenol_MetA_deg"/>
    <property type="match status" value="1"/>
</dbReference>
<evidence type="ECO:0000256" key="1">
    <source>
        <dbReference type="SAM" id="SignalP"/>
    </source>
</evidence>
<dbReference type="AlphaFoldDB" id="A0A9X2HRP6"/>
<comment type="caution">
    <text evidence="2">The sequence shown here is derived from an EMBL/GenBank/DDBJ whole genome shotgun (WGS) entry which is preliminary data.</text>
</comment>
<accession>A0A9X2HRP6</accession>
<dbReference type="Proteomes" id="UP001139486">
    <property type="component" value="Unassembled WGS sequence"/>
</dbReference>
<gene>
    <name evidence="2" type="ORF">M9979_10210</name>
</gene>
<feature type="chain" id="PRO_5040743813" evidence="1">
    <location>
        <begin position="24"/>
        <end position="268"/>
    </location>
</feature>
<dbReference type="InterPro" id="IPR025737">
    <property type="entry name" value="FApF"/>
</dbReference>
<dbReference type="EMBL" id="JAMLDY010000010">
    <property type="protein sequence ID" value="MCP3735242.1"/>
    <property type="molecule type" value="Genomic_DNA"/>
</dbReference>
<keyword evidence="3" id="KW-1185">Reference proteome</keyword>
<keyword evidence="1" id="KW-0732">Signal</keyword>
<evidence type="ECO:0000313" key="3">
    <source>
        <dbReference type="Proteomes" id="UP001139486"/>
    </source>
</evidence>
<protein>
    <submittedName>
        <fullName evidence="2">Transporter</fullName>
    </submittedName>
</protein>
<reference evidence="2" key="1">
    <citation type="submission" date="2022-05" db="EMBL/GenBank/DDBJ databases">
        <title>Sphingomonas sp. strain RP10 Genome sequencing and assembly.</title>
        <authorList>
            <person name="Kim I."/>
        </authorList>
    </citation>
    <scope>NUCLEOTIDE SEQUENCE</scope>
    <source>
        <strain evidence="2">RP10</strain>
    </source>
</reference>
<sequence length="268" mass="28427">MGAVDVKRLVLALAALTATPALAQSRDYCPERPGLDTPACIVDRGHVSVETGVVDWTLDRQPDARTDTLLIGDTLVRVGVSDTVEARIGWTPYGHQRVRDRQSGAIDRTGRVGDVSLGVKASLAHPDGNGFSVAALPYVTLPVGRTPIGAGTWGAGFLLPLSYDVSERVQLDATPEVDAQPNADQPGRHLRYSAAGGATFKLSEAVSFAAEGQLIQDNDPDEHTTQALAALSVAWQPADDWQLDLYGVAGLNHDAPDVELSAGISRRF</sequence>
<proteinExistence type="predicted"/>
<feature type="signal peptide" evidence="1">
    <location>
        <begin position="1"/>
        <end position="23"/>
    </location>
</feature>
<organism evidence="2 3">
    <name type="scientific">Sphingomonas liriopis</name>
    <dbReference type="NCBI Taxonomy" id="2949094"/>
    <lineage>
        <taxon>Bacteria</taxon>
        <taxon>Pseudomonadati</taxon>
        <taxon>Pseudomonadota</taxon>
        <taxon>Alphaproteobacteria</taxon>
        <taxon>Sphingomonadales</taxon>
        <taxon>Sphingomonadaceae</taxon>
        <taxon>Sphingomonas</taxon>
    </lineage>
</organism>
<name>A0A9X2HRP6_9SPHN</name>